<dbReference type="Proteomes" id="UP000593560">
    <property type="component" value="Unassembled WGS sequence"/>
</dbReference>
<gene>
    <name evidence="1" type="ORF">Gohar_006641</name>
</gene>
<sequence length="28" mass="3144">MSCIDVETLTRSLYLGFKELSGTLLCSY</sequence>
<name>A0A7J9GE01_9ROSI</name>
<dbReference type="EMBL" id="JABFAD010000004">
    <property type="protein sequence ID" value="MBA0795807.1"/>
    <property type="molecule type" value="Genomic_DNA"/>
</dbReference>
<comment type="caution">
    <text evidence="1">The sequence shown here is derived from an EMBL/GenBank/DDBJ whole genome shotgun (WGS) entry which is preliminary data.</text>
</comment>
<reference evidence="1 2" key="1">
    <citation type="journal article" date="2019" name="Genome Biol. Evol.">
        <title>Insights into the evolution of the New World diploid cottons (Gossypium, subgenus Houzingenia) based on genome sequencing.</title>
        <authorList>
            <person name="Grover C.E."/>
            <person name="Arick M.A. 2nd"/>
            <person name="Thrash A."/>
            <person name="Conover J.L."/>
            <person name="Sanders W.S."/>
            <person name="Peterson D.G."/>
            <person name="Frelichowski J.E."/>
            <person name="Scheffler J.A."/>
            <person name="Scheffler B.E."/>
            <person name="Wendel J.F."/>
        </authorList>
    </citation>
    <scope>NUCLEOTIDE SEQUENCE [LARGE SCALE GENOMIC DNA]</scope>
    <source>
        <strain evidence="1">0</strain>
        <tissue evidence="1">Leaf</tissue>
    </source>
</reference>
<accession>A0A7J9GE01</accession>
<evidence type="ECO:0000313" key="2">
    <source>
        <dbReference type="Proteomes" id="UP000593560"/>
    </source>
</evidence>
<protein>
    <submittedName>
        <fullName evidence="1">Uncharacterized protein</fullName>
    </submittedName>
</protein>
<organism evidence="1 2">
    <name type="scientific">Gossypium harknessii</name>
    <dbReference type="NCBI Taxonomy" id="34285"/>
    <lineage>
        <taxon>Eukaryota</taxon>
        <taxon>Viridiplantae</taxon>
        <taxon>Streptophyta</taxon>
        <taxon>Embryophyta</taxon>
        <taxon>Tracheophyta</taxon>
        <taxon>Spermatophyta</taxon>
        <taxon>Magnoliopsida</taxon>
        <taxon>eudicotyledons</taxon>
        <taxon>Gunneridae</taxon>
        <taxon>Pentapetalae</taxon>
        <taxon>rosids</taxon>
        <taxon>malvids</taxon>
        <taxon>Malvales</taxon>
        <taxon>Malvaceae</taxon>
        <taxon>Malvoideae</taxon>
        <taxon>Gossypium</taxon>
    </lineage>
</organism>
<evidence type="ECO:0000313" key="1">
    <source>
        <dbReference type="EMBL" id="MBA0795807.1"/>
    </source>
</evidence>
<dbReference type="AlphaFoldDB" id="A0A7J9GE01"/>
<keyword evidence="2" id="KW-1185">Reference proteome</keyword>
<proteinExistence type="predicted"/>